<reference evidence="2 3" key="1">
    <citation type="journal article" date="2009" name="J. Bacteriol.">
        <title>Complete genome sequence of the probiotic Lactobacillus rhamnosus ATCC 53103.</title>
        <authorList>
            <person name="Morita H."/>
            <person name="Toh H."/>
            <person name="Oshima K."/>
            <person name="Murakami M."/>
            <person name="Taylor T.D."/>
            <person name="Igimi S."/>
            <person name="Hattori M."/>
        </authorList>
    </citation>
    <scope>NUCLEOTIDE SEQUENCE [LARGE SCALE GENOMIC DNA]</scope>
    <source>
        <strain evidence="3">ATCC 53103 / LMG 18243 / GG [Tokyo]</strain>
    </source>
</reference>
<gene>
    <name evidence="2" type="ordered locus">LRHM_0411</name>
</gene>
<dbReference type="GO" id="GO:0071269">
    <property type="term" value="P:L-homocysteine biosynthetic process"/>
    <property type="evidence" value="ECO:0007669"/>
    <property type="project" value="TreeGrafter"/>
</dbReference>
<dbReference type="AlphaFoldDB" id="A0A7S7FN82"/>
<dbReference type="Proteomes" id="UP000002067">
    <property type="component" value="Chromosome"/>
</dbReference>
<dbReference type="SUPFAM" id="SSF53383">
    <property type="entry name" value="PLP-dependent transferases"/>
    <property type="match status" value="1"/>
</dbReference>
<dbReference type="Gene3D" id="3.40.640.10">
    <property type="entry name" value="Type I PLP-dependent aspartate aminotransferase-like (Major domain)"/>
    <property type="match status" value="1"/>
</dbReference>
<accession>A0A7S7FN82</accession>
<dbReference type="GO" id="GO:0003961">
    <property type="term" value="F:O-acetylhomoserine aminocarboxypropyltransferase activity"/>
    <property type="evidence" value="ECO:0007669"/>
    <property type="project" value="TreeGrafter"/>
</dbReference>
<dbReference type="PANTHER" id="PTHR43797">
    <property type="entry name" value="HOMOCYSTEINE/CYSTEINE SYNTHASE"/>
    <property type="match status" value="1"/>
</dbReference>
<evidence type="ECO:0000313" key="3">
    <source>
        <dbReference type="Proteomes" id="UP000002067"/>
    </source>
</evidence>
<feature type="domain" description="YhfS-like C-terminal" evidence="1">
    <location>
        <begin position="257"/>
        <end position="356"/>
    </location>
</feature>
<evidence type="ECO:0000313" key="2">
    <source>
        <dbReference type="EMBL" id="BAI40938.1"/>
    </source>
</evidence>
<dbReference type="InterPro" id="IPR006235">
    <property type="entry name" value="OAc-hSer/O-AcSer_sulfhydrylase"/>
</dbReference>
<dbReference type="RefSeq" id="WP_005714935.1">
    <property type="nucleotide sequence ID" value="NC_013198.1"/>
</dbReference>
<dbReference type="GO" id="GO:0005737">
    <property type="term" value="C:cytoplasm"/>
    <property type="evidence" value="ECO:0007669"/>
    <property type="project" value="TreeGrafter"/>
</dbReference>
<dbReference type="PANTHER" id="PTHR43797:SF2">
    <property type="entry name" value="HOMOCYSTEINE_CYSTEINE SYNTHASE"/>
    <property type="match status" value="1"/>
</dbReference>
<dbReference type="GO" id="GO:0004124">
    <property type="term" value="F:cysteine synthase activity"/>
    <property type="evidence" value="ECO:0007669"/>
    <property type="project" value="TreeGrafter"/>
</dbReference>
<evidence type="ECO:0000259" key="1">
    <source>
        <dbReference type="Pfam" id="PF22475"/>
    </source>
</evidence>
<dbReference type="KEGG" id="lrh:LGG_00425"/>
<dbReference type="Gene3D" id="3.90.1150.130">
    <property type="match status" value="1"/>
</dbReference>
<protein>
    <recommendedName>
        <fullName evidence="1">YhfS-like C-terminal domain-containing protein</fullName>
    </recommendedName>
</protein>
<name>A0A7S7FN82_LACRG</name>
<dbReference type="InterPro" id="IPR015421">
    <property type="entry name" value="PyrdxlP-dep_Trfase_major"/>
</dbReference>
<proteinExistence type="predicted"/>
<dbReference type="EMBL" id="AP011548">
    <property type="protein sequence ID" value="BAI40938.1"/>
    <property type="molecule type" value="Genomic_DNA"/>
</dbReference>
<dbReference type="KEGG" id="lrg:LRHM_0411"/>
<organism evidence="2 3">
    <name type="scientific">Lacticaseibacillus rhamnosus (strain ATCC 53103 / LMG 18243 / GG)</name>
    <name type="common">Lactobacillus rhamnosus</name>
    <dbReference type="NCBI Taxonomy" id="568703"/>
    <lineage>
        <taxon>Bacteria</taxon>
        <taxon>Bacillati</taxon>
        <taxon>Bacillota</taxon>
        <taxon>Bacilli</taxon>
        <taxon>Lactobacillales</taxon>
        <taxon>Lactobacillaceae</taxon>
        <taxon>Lacticaseibacillus</taxon>
    </lineage>
</organism>
<dbReference type="InterPro" id="IPR015424">
    <property type="entry name" value="PyrdxlP-dep_Trfase"/>
</dbReference>
<dbReference type="GO" id="GO:0006535">
    <property type="term" value="P:cysteine biosynthetic process from serine"/>
    <property type="evidence" value="ECO:0007669"/>
    <property type="project" value="TreeGrafter"/>
</dbReference>
<dbReference type="InterPro" id="IPR054718">
    <property type="entry name" value="YhfS-like_C"/>
</dbReference>
<dbReference type="Pfam" id="PF22475">
    <property type="entry name" value="YhfS-like_C"/>
    <property type="match status" value="1"/>
</dbReference>
<sequence length="368" mass="40900">MPKFKTYPLESIGYEEALQKQFSLVDEITRQFKGSEILMRGDLGVVRGLNRPRYTEKVEKVLAAYFHAESAMLVRGAGTAAIRMALHSYLKTGQTLLIHDAPVYPTTQTSIDMMGLKTIRVDFNDLSNQDLPEKPDGILVQYTRQKPDDSYDMGEVLAFFKERYPSVPIITDDNYAVMKVRKIGVELGANLSCFSTFKLLGPEGIGCIVGTKSAIEKLRSENYSGGSQVQGHEAIDVLRGLTYAPVELAIQAKVVTELVNRLNADEVPGILKAYVANAQSKVLLVEFDKPIAEDVLKYTEEFGAAPNPVGAESKYEIVPMFYRVSGTFKRFDPTLLTTTIRINPYRCGADTVIRILKLSVEKVMESCS</sequence>